<keyword evidence="5" id="KW-0998">Cell outer membrane</keyword>
<evidence type="ECO:0000313" key="8">
    <source>
        <dbReference type="EMBL" id="KFF30250.1"/>
    </source>
</evidence>
<evidence type="ECO:0000256" key="2">
    <source>
        <dbReference type="ARBA" id="ARBA00006275"/>
    </source>
</evidence>
<feature type="domain" description="RagB/SusD" evidence="6">
    <location>
        <begin position="370"/>
        <end position="531"/>
    </location>
</feature>
<dbReference type="Proteomes" id="UP000028709">
    <property type="component" value="Unassembled WGS sequence"/>
</dbReference>
<evidence type="ECO:0000256" key="3">
    <source>
        <dbReference type="ARBA" id="ARBA00022729"/>
    </source>
</evidence>
<evidence type="ECO:0000256" key="1">
    <source>
        <dbReference type="ARBA" id="ARBA00004442"/>
    </source>
</evidence>
<name>A0A086BMT6_9FLAO</name>
<evidence type="ECO:0000259" key="7">
    <source>
        <dbReference type="Pfam" id="PF14322"/>
    </source>
</evidence>
<dbReference type="KEGG" id="cpip:CJF12_12635"/>
<dbReference type="EMBL" id="JPRJ01000001">
    <property type="protein sequence ID" value="KFF30250.1"/>
    <property type="molecule type" value="Genomic_DNA"/>
</dbReference>
<keyword evidence="9" id="KW-1185">Reference proteome</keyword>
<dbReference type="GO" id="GO:0009279">
    <property type="term" value="C:cell outer membrane"/>
    <property type="evidence" value="ECO:0007669"/>
    <property type="project" value="UniProtKB-SubCell"/>
</dbReference>
<dbReference type="Gene3D" id="1.25.40.390">
    <property type="match status" value="1"/>
</dbReference>
<evidence type="ECO:0000313" key="9">
    <source>
        <dbReference type="Proteomes" id="UP000028709"/>
    </source>
</evidence>
<comment type="subcellular location">
    <subcellularLocation>
        <location evidence="1">Cell outer membrane</location>
    </subcellularLocation>
</comment>
<dbReference type="STRING" id="558152.IQ37_00230"/>
<sequence length="531" mass="59146">MSNSNNKKMKKIINAVILVSSLFLVSCRNDLLEPYTPGSLEEEEALTTSNDISLVMNSAYLLLTDRTESVFASVFTDEVGIGYANGGQGITTEYIFFMNSGQSSPIRLWNETYFALARINRVLSYVDKITPVNTTDARRIANLKAQALTVRAYCHLKLMSYFSTNLKDENAPAAVLANRVFLLEEKQNPRATNGEFYSFIHEDLNNAISIFTNNSIAFVNIYANINFARGLKARAFAYKGDYTNAEIWADTVITSSGLTLATQDEYRKLFFNDTQPENSEVIFKFKRTNNQNSQANNLHNGWCSIRPNLAGSPFYEVGRSLHNLLNPNNLRDSLIRTLPDVRANVIIAPSSVVDPNYATSPDYRNSDRLIINKHGGVESGTQTAATTANNGFNNDIKVMRLSEMYMIKAEARTAAGDLAGAALAVKTLLDARFSTPQMVPAFTNATQAWREILKQRRIEFAYEGYRYIDLKRLGTLAGVGIDRDPADYSSSSANYPAGNPSNLPMSSYKWTLPIPQDEINVNKVIQQNPGY</sequence>
<gene>
    <name evidence="8" type="ORF">IQ37_00230</name>
</gene>
<dbReference type="OrthoDB" id="630434at2"/>
<comment type="similarity">
    <text evidence="2">Belongs to the SusD family.</text>
</comment>
<protein>
    <recommendedName>
        <fullName evidence="10">Carbohydrate-binding protein SusD</fullName>
    </recommendedName>
</protein>
<dbReference type="eggNOG" id="COG3193">
    <property type="taxonomic scope" value="Bacteria"/>
</dbReference>
<proteinExistence type="inferred from homology"/>
<accession>A0A086BMT6</accession>
<dbReference type="SUPFAM" id="SSF48452">
    <property type="entry name" value="TPR-like"/>
    <property type="match status" value="1"/>
</dbReference>
<dbReference type="Pfam" id="PF07980">
    <property type="entry name" value="SusD_RagB"/>
    <property type="match status" value="1"/>
</dbReference>
<evidence type="ECO:0000256" key="5">
    <source>
        <dbReference type="ARBA" id="ARBA00023237"/>
    </source>
</evidence>
<evidence type="ECO:0000259" key="6">
    <source>
        <dbReference type="Pfam" id="PF07980"/>
    </source>
</evidence>
<comment type="caution">
    <text evidence="8">The sequence shown here is derived from an EMBL/GenBank/DDBJ whole genome shotgun (WGS) entry which is preliminary data.</text>
</comment>
<dbReference type="InterPro" id="IPR033985">
    <property type="entry name" value="SusD-like_N"/>
</dbReference>
<evidence type="ECO:0000256" key="4">
    <source>
        <dbReference type="ARBA" id="ARBA00023136"/>
    </source>
</evidence>
<dbReference type="Pfam" id="PF14322">
    <property type="entry name" value="SusD-like_3"/>
    <property type="match status" value="1"/>
</dbReference>
<reference evidence="8 9" key="1">
    <citation type="submission" date="2014-07" db="EMBL/GenBank/DDBJ databases">
        <title>Genome of Chryseobacterium piperi CTM.</title>
        <authorList>
            <person name="Pipes S.E."/>
            <person name="Stropko S.J."/>
            <person name="Newman J.D."/>
        </authorList>
    </citation>
    <scope>NUCLEOTIDE SEQUENCE [LARGE SCALE GENOMIC DNA]</scope>
    <source>
        <strain evidence="8 9">CTM</strain>
    </source>
</reference>
<feature type="domain" description="SusD-like N-terminal" evidence="7">
    <location>
        <begin position="72"/>
        <end position="216"/>
    </location>
</feature>
<dbReference type="PROSITE" id="PS51257">
    <property type="entry name" value="PROKAR_LIPOPROTEIN"/>
    <property type="match status" value="1"/>
</dbReference>
<dbReference type="InterPro" id="IPR011990">
    <property type="entry name" value="TPR-like_helical_dom_sf"/>
</dbReference>
<keyword evidence="4" id="KW-0472">Membrane</keyword>
<evidence type="ECO:0008006" key="10">
    <source>
        <dbReference type="Google" id="ProtNLM"/>
    </source>
</evidence>
<organism evidence="8 9">
    <name type="scientific">Chryseobacterium piperi</name>
    <dbReference type="NCBI Taxonomy" id="558152"/>
    <lineage>
        <taxon>Bacteria</taxon>
        <taxon>Pseudomonadati</taxon>
        <taxon>Bacteroidota</taxon>
        <taxon>Flavobacteriia</taxon>
        <taxon>Flavobacteriales</taxon>
        <taxon>Weeksellaceae</taxon>
        <taxon>Chryseobacterium group</taxon>
        <taxon>Chryseobacterium</taxon>
    </lineage>
</organism>
<dbReference type="AlphaFoldDB" id="A0A086BMT6"/>
<dbReference type="InterPro" id="IPR012944">
    <property type="entry name" value="SusD_RagB_dom"/>
</dbReference>
<keyword evidence="3" id="KW-0732">Signal</keyword>